<organism evidence="1 2">
    <name type="scientific">Linnemannia gamsii</name>
    <dbReference type="NCBI Taxonomy" id="64522"/>
    <lineage>
        <taxon>Eukaryota</taxon>
        <taxon>Fungi</taxon>
        <taxon>Fungi incertae sedis</taxon>
        <taxon>Mucoromycota</taxon>
        <taxon>Mortierellomycotina</taxon>
        <taxon>Mortierellomycetes</taxon>
        <taxon>Mortierellales</taxon>
        <taxon>Mortierellaceae</taxon>
        <taxon>Linnemannia</taxon>
    </lineage>
</organism>
<protein>
    <submittedName>
        <fullName evidence="1">Uncharacterized protein</fullName>
    </submittedName>
</protein>
<evidence type="ECO:0000313" key="2">
    <source>
        <dbReference type="Proteomes" id="UP001194696"/>
    </source>
</evidence>
<dbReference type="EMBL" id="JAAAIM010000417">
    <property type="protein sequence ID" value="KAG0288344.1"/>
    <property type="molecule type" value="Genomic_DNA"/>
</dbReference>
<feature type="non-terminal residue" evidence="1">
    <location>
        <position position="1"/>
    </location>
</feature>
<dbReference type="Proteomes" id="UP001194696">
    <property type="component" value="Unassembled WGS sequence"/>
</dbReference>
<proteinExistence type="predicted"/>
<reference evidence="1 2" key="1">
    <citation type="journal article" date="2020" name="Fungal Divers.">
        <title>Resolving the Mortierellaceae phylogeny through synthesis of multi-gene phylogenetics and phylogenomics.</title>
        <authorList>
            <person name="Vandepol N."/>
            <person name="Liber J."/>
            <person name="Desiro A."/>
            <person name="Na H."/>
            <person name="Kennedy M."/>
            <person name="Barry K."/>
            <person name="Grigoriev I.V."/>
            <person name="Miller A.N."/>
            <person name="O'Donnell K."/>
            <person name="Stajich J.E."/>
            <person name="Bonito G."/>
        </authorList>
    </citation>
    <scope>NUCLEOTIDE SEQUENCE [LARGE SCALE GENOMIC DNA]</scope>
    <source>
        <strain evidence="1 2">AD045</strain>
    </source>
</reference>
<gene>
    <name evidence="1" type="ORF">BGZ96_007872</name>
</gene>
<sequence length="104" mass="11730">QIEDLVYPSTLPRLGIRLGSESSEEFRLSIILDQCLLLEELFVFQPHGLKLDGPWVSTENNNSPMGWIFITQGILRIWIQALCTGGQTICLIQTTDQVFGHVET</sequence>
<name>A0ABQ7JZP0_9FUNG</name>
<evidence type="ECO:0000313" key="1">
    <source>
        <dbReference type="EMBL" id="KAG0288344.1"/>
    </source>
</evidence>
<keyword evidence="2" id="KW-1185">Reference proteome</keyword>
<comment type="caution">
    <text evidence="1">The sequence shown here is derived from an EMBL/GenBank/DDBJ whole genome shotgun (WGS) entry which is preliminary data.</text>
</comment>
<accession>A0ABQ7JZP0</accession>